<gene>
    <name evidence="1" type="ORF">LTRI10_LOCUS22860</name>
</gene>
<reference evidence="1 2" key="1">
    <citation type="submission" date="2024-04" db="EMBL/GenBank/DDBJ databases">
        <authorList>
            <person name="Fracassetti M."/>
        </authorList>
    </citation>
    <scope>NUCLEOTIDE SEQUENCE [LARGE SCALE GENOMIC DNA]</scope>
</reference>
<sequence>MGDQLTLDFQNPSSTREFRETKEKDHSSELTTVLAIKIKSALARDWTPWLGIGATLVLQRIKLACSLDDARDDSSYRPPYVFLR</sequence>
<evidence type="ECO:0000313" key="1">
    <source>
        <dbReference type="EMBL" id="CAL1381483.1"/>
    </source>
</evidence>
<protein>
    <submittedName>
        <fullName evidence="1">Uncharacterized protein</fullName>
    </submittedName>
</protein>
<accession>A0AAV2E6B7</accession>
<keyword evidence="2" id="KW-1185">Reference proteome</keyword>
<name>A0AAV2E6B7_9ROSI</name>
<dbReference type="EMBL" id="OZ034817">
    <property type="protein sequence ID" value="CAL1381483.1"/>
    <property type="molecule type" value="Genomic_DNA"/>
</dbReference>
<proteinExistence type="predicted"/>
<dbReference type="Proteomes" id="UP001497516">
    <property type="component" value="Chromosome 4"/>
</dbReference>
<organism evidence="1 2">
    <name type="scientific">Linum trigynum</name>
    <dbReference type="NCBI Taxonomy" id="586398"/>
    <lineage>
        <taxon>Eukaryota</taxon>
        <taxon>Viridiplantae</taxon>
        <taxon>Streptophyta</taxon>
        <taxon>Embryophyta</taxon>
        <taxon>Tracheophyta</taxon>
        <taxon>Spermatophyta</taxon>
        <taxon>Magnoliopsida</taxon>
        <taxon>eudicotyledons</taxon>
        <taxon>Gunneridae</taxon>
        <taxon>Pentapetalae</taxon>
        <taxon>rosids</taxon>
        <taxon>fabids</taxon>
        <taxon>Malpighiales</taxon>
        <taxon>Linaceae</taxon>
        <taxon>Linum</taxon>
    </lineage>
</organism>
<evidence type="ECO:0000313" key="2">
    <source>
        <dbReference type="Proteomes" id="UP001497516"/>
    </source>
</evidence>
<dbReference type="AlphaFoldDB" id="A0AAV2E6B7"/>